<dbReference type="OrthoDB" id="645173at2"/>
<keyword evidence="1" id="KW-1133">Transmembrane helix</keyword>
<keyword evidence="1" id="KW-0472">Membrane</keyword>
<feature type="domain" description="Protein FecR C-terminal" evidence="3">
    <location>
        <begin position="250"/>
        <end position="317"/>
    </location>
</feature>
<gene>
    <name evidence="4" type="ORF">SAMN04488122_6293</name>
</gene>
<evidence type="ECO:0008006" key="6">
    <source>
        <dbReference type="Google" id="ProtNLM"/>
    </source>
</evidence>
<dbReference type="PANTHER" id="PTHR30273">
    <property type="entry name" value="PERIPLASMIC SIGNAL SENSOR AND SIGMA FACTOR ACTIVATOR FECR-RELATED"/>
    <property type="match status" value="1"/>
</dbReference>
<dbReference type="RefSeq" id="WP_089902802.1">
    <property type="nucleotide sequence ID" value="NZ_FOJG01000002.1"/>
</dbReference>
<accession>A0A1I0SCX4</accession>
<dbReference type="InterPro" id="IPR006860">
    <property type="entry name" value="FecR"/>
</dbReference>
<dbReference type="Pfam" id="PF04773">
    <property type="entry name" value="FecR"/>
    <property type="match status" value="1"/>
</dbReference>
<evidence type="ECO:0000313" key="5">
    <source>
        <dbReference type="Proteomes" id="UP000199310"/>
    </source>
</evidence>
<evidence type="ECO:0000256" key="1">
    <source>
        <dbReference type="SAM" id="Phobius"/>
    </source>
</evidence>
<dbReference type="GO" id="GO:0016989">
    <property type="term" value="F:sigma factor antagonist activity"/>
    <property type="evidence" value="ECO:0007669"/>
    <property type="project" value="TreeGrafter"/>
</dbReference>
<feature type="transmembrane region" description="Helical" evidence="1">
    <location>
        <begin position="76"/>
        <end position="97"/>
    </location>
</feature>
<dbReference type="EMBL" id="FOJG01000002">
    <property type="protein sequence ID" value="SEW55062.1"/>
    <property type="molecule type" value="Genomic_DNA"/>
</dbReference>
<dbReference type="Gene3D" id="3.55.50.30">
    <property type="match status" value="1"/>
</dbReference>
<evidence type="ECO:0000259" key="2">
    <source>
        <dbReference type="Pfam" id="PF04773"/>
    </source>
</evidence>
<evidence type="ECO:0000259" key="3">
    <source>
        <dbReference type="Pfam" id="PF16344"/>
    </source>
</evidence>
<dbReference type="PIRSF" id="PIRSF018266">
    <property type="entry name" value="FecR"/>
    <property type="match status" value="1"/>
</dbReference>
<dbReference type="InterPro" id="IPR012373">
    <property type="entry name" value="Ferrdict_sens_TM"/>
</dbReference>
<organism evidence="4 5">
    <name type="scientific">Chitinophaga arvensicola</name>
    <dbReference type="NCBI Taxonomy" id="29529"/>
    <lineage>
        <taxon>Bacteria</taxon>
        <taxon>Pseudomonadati</taxon>
        <taxon>Bacteroidota</taxon>
        <taxon>Chitinophagia</taxon>
        <taxon>Chitinophagales</taxon>
        <taxon>Chitinophagaceae</taxon>
        <taxon>Chitinophaga</taxon>
    </lineage>
</organism>
<dbReference type="STRING" id="29529.SAMN04488122_6293"/>
<dbReference type="Proteomes" id="UP000199310">
    <property type="component" value="Unassembled WGS sequence"/>
</dbReference>
<proteinExistence type="predicted"/>
<feature type="domain" description="FecR protein" evidence="2">
    <location>
        <begin position="111"/>
        <end position="205"/>
    </location>
</feature>
<keyword evidence="5" id="KW-1185">Reference proteome</keyword>
<dbReference type="Pfam" id="PF16344">
    <property type="entry name" value="FecR_C"/>
    <property type="match status" value="1"/>
</dbReference>
<name>A0A1I0SCX4_9BACT</name>
<dbReference type="AlphaFoldDB" id="A0A1I0SCX4"/>
<dbReference type="Gene3D" id="2.60.120.1440">
    <property type="match status" value="1"/>
</dbReference>
<dbReference type="PANTHER" id="PTHR30273:SF2">
    <property type="entry name" value="PROTEIN FECR"/>
    <property type="match status" value="1"/>
</dbReference>
<reference evidence="5" key="1">
    <citation type="submission" date="2016-10" db="EMBL/GenBank/DDBJ databases">
        <authorList>
            <person name="Varghese N."/>
            <person name="Submissions S."/>
        </authorList>
    </citation>
    <scope>NUCLEOTIDE SEQUENCE [LARGE SCALE GENOMIC DNA]</scope>
    <source>
        <strain evidence="5">DSM 3695</strain>
    </source>
</reference>
<keyword evidence="1" id="KW-0812">Transmembrane</keyword>
<dbReference type="InterPro" id="IPR032508">
    <property type="entry name" value="FecR_C"/>
</dbReference>
<sequence length="323" mass="35518">MNRQEFFSLIDKWMEGSASEEEVQSLMNYYHSFKSSTNWDESQLGAKSLLEAEMEQQLLEAIRAPRPDATPVKRIWWPKIAAAAGLLLVLVTGWWYFSAKPPEGTVAALHVITTKAGEHKKVKLPDSTTVWLSPSSSISYTSVFDIGSRDVDLSGEAFFEVTTAAGHPFIIHSGMVSTRVLGTSFNVKAFETQPDVAITVLTGKVSVASGNAAVPVSPSERAIFSKATGKIITESGVDTTVLLNRRKGILKYDGAGIPEVLAELGYYYDVKIEISGKTTNCFYFGEFNTNSTLEKALNQLCLSLNATYEKNGTKYLIRKEKEC</sequence>
<protein>
    <recommendedName>
        <fullName evidence="6">Ferric-dicitrate binding protein FerR, regulates iron transport through sigma-19</fullName>
    </recommendedName>
</protein>
<evidence type="ECO:0000313" key="4">
    <source>
        <dbReference type="EMBL" id="SEW55062.1"/>
    </source>
</evidence>